<protein>
    <submittedName>
        <fullName evidence="1">Uncharacterized protein</fullName>
    </submittedName>
</protein>
<name>A0ABM9N7L9_9RICK</name>
<organism evidence="1 2">
    <name type="scientific">Candidatus Xenohaliotis californiensis</name>
    <dbReference type="NCBI Taxonomy" id="84677"/>
    <lineage>
        <taxon>Bacteria</taxon>
        <taxon>Pseudomonadati</taxon>
        <taxon>Pseudomonadota</taxon>
        <taxon>Alphaproteobacteria</taxon>
        <taxon>Rickettsiales</taxon>
        <taxon>Anaplasmataceae</taxon>
        <taxon>Candidatus Xenohaliotis</taxon>
    </lineage>
</organism>
<sequence length="23" mass="2656">METAKLYKNMGAKWLCLVDINDV</sequence>
<dbReference type="EMBL" id="CAWVOK010000012">
    <property type="protein sequence ID" value="CAK8162631.1"/>
    <property type="molecule type" value="Genomic_DNA"/>
</dbReference>
<accession>A0ABM9N7L9</accession>
<proteinExistence type="predicted"/>
<evidence type="ECO:0000313" key="1">
    <source>
        <dbReference type="EMBL" id="CAK8162631.1"/>
    </source>
</evidence>
<gene>
    <name evidence="1" type="ORF">CAXC1_200007</name>
</gene>
<reference evidence="1 2" key="1">
    <citation type="submission" date="2024-01" db="EMBL/GenBank/DDBJ databases">
        <authorList>
            <person name="Kunselman E."/>
        </authorList>
    </citation>
    <scope>NUCLEOTIDE SEQUENCE [LARGE SCALE GENOMIC DNA]</scope>
    <source>
        <strain evidence="1">2 abalone samples</strain>
    </source>
</reference>
<keyword evidence="2" id="KW-1185">Reference proteome</keyword>
<dbReference type="Proteomes" id="UP001314181">
    <property type="component" value="Unassembled WGS sequence"/>
</dbReference>
<evidence type="ECO:0000313" key="2">
    <source>
        <dbReference type="Proteomes" id="UP001314181"/>
    </source>
</evidence>
<comment type="caution">
    <text evidence="1">The sequence shown here is derived from an EMBL/GenBank/DDBJ whole genome shotgun (WGS) entry which is preliminary data.</text>
</comment>